<evidence type="ECO:0000313" key="3">
    <source>
        <dbReference type="EMBL" id="KAG0670080.1"/>
    </source>
</evidence>
<evidence type="ECO:0000313" key="4">
    <source>
        <dbReference type="Proteomes" id="UP000750334"/>
    </source>
</evidence>
<feature type="compositionally biased region" description="Low complexity" evidence="1">
    <location>
        <begin position="7"/>
        <end position="27"/>
    </location>
</feature>
<dbReference type="EMBL" id="PUHR01000028">
    <property type="protein sequence ID" value="KAG0670080.1"/>
    <property type="molecule type" value="Genomic_DNA"/>
</dbReference>
<organism evidence="3 4">
    <name type="scientific">Maudiozyma exigua</name>
    <name type="common">Yeast</name>
    <name type="synonym">Kazachstania exigua</name>
    <dbReference type="NCBI Taxonomy" id="34358"/>
    <lineage>
        <taxon>Eukaryota</taxon>
        <taxon>Fungi</taxon>
        <taxon>Dikarya</taxon>
        <taxon>Ascomycota</taxon>
        <taxon>Saccharomycotina</taxon>
        <taxon>Saccharomycetes</taxon>
        <taxon>Saccharomycetales</taxon>
        <taxon>Saccharomycetaceae</taxon>
        <taxon>Maudiozyma</taxon>
    </lineage>
</organism>
<gene>
    <name evidence="3" type="ORF">C6P45_002875</name>
</gene>
<evidence type="ECO:0000259" key="2">
    <source>
        <dbReference type="Pfam" id="PF06991"/>
    </source>
</evidence>
<proteinExistence type="predicted"/>
<accession>A0A9P7BBA5</accession>
<dbReference type="OrthoDB" id="4070429at2759"/>
<protein>
    <recommendedName>
        <fullName evidence="2">Micro-fibrillar-associated protein 1 C-terminal domain-containing protein</fullName>
    </recommendedName>
</protein>
<comment type="caution">
    <text evidence="3">The sequence shown here is derived from an EMBL/GenBank/DDBJ whole genome shotgun (WGS) entry which is preliminary data.</text>
</comment>
<name>A0A9P7BBA5_MAUEX</name>
<dbReference type="Pfam" id="PF06991">
    <property type="entry name" value="MFAP1"/>
    <property type="match status" value="1"/>
</dbReference>
<feature type="region of interest" description="Disordered" evidence="1">
    <location>
        <begin position="1"/>
        <end position="30"/>
    </location>
</feature>
<keyword evidence="4" id="KW-1185">Reference proteome</keyword>
<dbReference type="InterPro" id="IPR009730">
    <property type="entry name" value="MFAP1_C"/>
</dbReference>
<dbReference type="AlphaFoldDB" id="A0A9P7BBA5"/>
<feature type="region of interest" description="Disordered" evidence="1">
    <location>
        <begin position="47"/>
        <end position="71"/>
    </location>
</feature>
<feature type="domain" description="Micro-fibrillar-associated protein 1 C-terminal" evidence="2">
    <location>
        <begin position="26"/>
        <end position="160"/>
    </location>
</feature>
<dbReference type="Proteomes" id="UP000750334">
    <property type="component" value="Unassembled WGS sequence"/>
</dbReference>
<reference evidence="3 4" key="1">
    <citation type="submission" date="2020-11" db="EMBL/GenBank/DDBJ databases">
        <title>Kefir isolates.</title>
        <authorList>
            <person name="Marcisauskas S."/>
            <person name="Kim Y."/>
            <person name="Blasche S."/>
        </authorList>
    </citation>
    <scope>NUCLEOTIDE SEQUENCE [LARGE SCALE GENOMIC DNA]</scope>
    <source>
        <strain evidence="3 4">OG2</strain>
    </source>
</reference>
<evidence type="ECO:0000256" key="1">
    <source>
        <dbReference type="SAM" id="MobiDB-lite"/>
    </source>
</evidence>
<sequence>MSEQELSDVSNDYESSSESESSSSDDVVTLHKPVFLKRYREKQVNFESDENVMVQPKKKKTEESNNDDSQLMKRIDLENKVATKREEMKSQITNDYTTDKDLLRRTMELNDDDTIDEEYEKKQWQVRNELRQKRHRDELVAKQLAFESMEEIKLRSKDQRNIDLNPN</sequence>